<dbReference type="NCBIfam" id="TIGR00329">
    <property type="entry name" value="gcp_kae1"/>
    <property type="match status" value="1"/>
</dbReference>
<dbReference type="HAMAP" id="MF_01445">
    <property type="entry name" value="TsaD"/>
    <property type="match status" value="1"/>
</dbReference>
<evidence type="ECO:0000313" key="10">
    <source>
        <dbReference type="Proteomes" id="UP000054408"/>
    </source>
</evidence>
<dbReference type="EMBL" id="GL349487">
    <property type="protein sequence ID" value="KNC54195.1"/>
    <property type="molecule type" value="Genomic_DNA"/>
</dbReference>
<dbReference type="NCBIfam" id="TIGR03723">
    <property type="entry name" value="T6A_TsaD_YgjD"/>
    <property type="match status" value="1"/>
</dbReference>
<keyword evidence="4 7" id="KW-0479">Metal-binding</keyword>
<sequence>MLGIETTFDDTGIALVRGDGTVLGEAVSSQRRLNSQFGGTVPSLAAEAHRARFRGVLADALADAGATLADVDAVAVAVGPGLSACLRVGGDLANGLAAAAGLPLYAVNHLEAHLLTARLTEQPPPTFPFVSLLVTGGNTQVILAEAFGRYTLLGQTLDDAIGEAFDKTARTLGVDLAAGSGGAGVETLAAAATAPATSAIRFSIPMKSHDSMDFSFSGLKTALATRAATEAAAAGVDAPAALPLATRAGLAAAFQDAAFGHVLDKTKRALAHARAQLALPDDAPPLPLVLCGGVSANAALRVELEAATADAGATLVTTPLRLCTDNGVMIAWAGLEHMAAGTEPVDHVVTDPRLVLTHASFSTKP</sequence>
<dbReference type="Proteomes" id="UP000054408">
    <property type="component" value="Unassembled WGS sequence"/>
</dbReference>
<keyword evidence="5 7" id="KW-0012">Acyltransferase</keyword>
<dbReference type="OMA" id="NAAMIGC"/>
<gene>
    <name evidence="9" type="ORF">AMSG_09983</name>
</gene>
<comment type="subunit">
    <text evidence="7">Homodimer.</text>
</comment>
<dbReference type="EC" id="2.3.1.234" evidence="1"/>
<keyword evidence="2 7" id="KW-0808">Transferase</keyword>
<evidence type="ECO:0000313" key="9">
    <source>
        <dbReference type="EMBL" id="KNC54195.1"/>
    </source>
</evidence>
<dbReference type="AlphaFoldDB" id="A0A0L0DPL1"/>
<feature type="domain" description="Gcp-like" evidence="8">
    <location>
        <begin position="21"/>
        <end position="332"/>
    </location>
</feature>
<accession>A0A0L0DPL1</accession>
<protein>
    <recommendedName>
        <fullName evidence="1">N(6)-L-threonylcarbamoyladenine synthase</fullName>
        <ecNumber evidence="1">2.3.1.234</ecNumber>
    </recommendedName>
</protein>
<organism evidence="9 10">
    <name type="scientific">Thecamonas trahens ATCC 50062</name>
    <dbReference type="NCBI Taxonomy" id="461836"/>
    <lineage>
        <taxon>Eukaryota</taxon>
        <taxon>Apusozoa</taxon>
        <taxon>Apusomonadida</taxon>
        <taxon>Apusomonadidae</taxon>
        <taxon>Thecamonas</taxon>
    </lineage>
</organism>
<comment type="cofactor">
    <cofactor evidence="7">
        <name>a divalent metal cation</name>
        <dbReference type="ChEBI" id="CHEBI:60240"/>
    </cofactor>
    <text evidence="7">Binds 1 divalent metal cation per subunit.</text>
</comment>
<keyword evidence="7" id="KW-0496">Mitochondrion</keyword>
<reference evidence="9 10" key="1">
    <citation type="submission" date="2010-05" db="EMBL/GenBank/DDBJ databases">
        <title>The Genome Sequence of Thecamonas trahens ATCC 50062.</title>
        <authorList>
            <consortium name="The Broad Institute Genome Sequencing Platform"/>
            <person name="Russ C."/>
            <person name="Cuomo C."/>
            <person name="Shea T."/>
            <person name="Young S.K."/>
            <person name="Zeng Q."/>
            <person name="Koehrsen M."/>
            <person name="Haas B."/>
            <person name="Borodovsky M."/>
            <person name="Guigo R."/>
            <person name="Alvarado L."/>
            <person name="Berlin A."/>
            <person name="Bochicchio J."/>
            <person name="Borenstein D."/>
            <person name="Chapman S."/>
            <person name="Chen Z."/>
            <person name="Freedman E."/>
            <person name="Gellesch M."/>
            <person name="Goldberg J."/>
            <person name="Griggs A."/>
            <person name="Gujja S."/>
            <person name="Heilman E."/>
            <person name="Heiman D."/>
            <person name="Hepburn T."/>
            <person name="Howarth C."/>
            <person name="Jen D."/>
            <person name="Larson L."/>
            <person name="Mehta T."/>
            <person name="Park D."/>
            <person name="Pearson M."/>
            <person name="Roberts A."/>
            <person name="Saif S."/>
            <person name="Shenoy N."/>
            <person name="Sisk P."/>
            <person name="Stolte C."/>
            <person name="Sykes S."/>
            <person name="Thomson T."/>
            <person name="Walk T."/>
            <person name="White J."/>
            <person name="Yandava C."/>
            <person name="Burger G."/>
            <person name="Gray M.W."/>
            <person name="Holland P.W.H."/>
            <person name="King N."/>
            <person name="Lang F.B.F."/>
            <person name="Roger A.J."/>
            <person name="Ruiz-Trillo I."/>
            <person name="Lander E."/>
            <person name="Nusbaum C."/>
        </authorList>
    </citation>
    <scope>NUCLEOTIDE SEQUENCE [LARGE SCALE GENOMIC DNA]</scope>
    <source>
        <strain evidence="9 10">ATCC 50062</strain>
    </source>
</reference>
<dbReference type="RefSeq" id="XP_013753836.1">
    <property type="nucleotide sequence ID" value="XM_013898382.1"/>
</dbReference>
<dbReference type="InterPro" id="IPR022450">
    <property type="entry name" value="TsaD"/>
</dbReference>
<evidence type="ECO:0000256" key="7">
    <source>
        <dbReference type="HAMAP-Rule" id="MF_03179"/>
    </source>
</evidence>
<dbReference type="PRINTS" id="PR00789">
    <property type="entry name" value="OSIALOPTASE"/>
</dbReference>
<dbReference type="GO" id="GO:0061711">
    <property type="term" value="F:tRNA N(6)-L-threonylcarbamoyladenine synthase activity"/>
    <property type="evidence" value="ECO:0007669"/>
    <property type="project" value="UniProtKB-EC"/>
</dbReference>
<evidence type="ECO:0000259" key="8">
    <source>
        <dbReference type="Pfam" id="PF00814"/>
    </source>
</evidence>
<dbReference type="GO" id="GO:0002949">
    <property type="term" value="P:tRNA threonylcarbamoyladenosine modification"/>
    <property type="evidence" value="ECO:0007669"/>
    <property type="project" value="UniProtKB-UniRule"/>
</dbReference>
<evidence type="ECO:0000256" key="3">
    <source>
        <dbReference type="ARBA" id="ARBA00022694"/>
    </source>
</evidence>
<evidence type="ECO:0000256" key="6">
    <source>
        <dbReference type="ARBA" id="ARBA00048117"/>
    </source>
</evidence>
<dbReference type="GO" id="GO:0005739">
    <property type="term" value="C:mitochondrion"/>
    <property type="evidence" value="ECO:0007669"/>
    <property type="project" value="UniProtKB-SubCell"/>
</dbReference>
<dbReference type="OrthoDB" id="10259622at2759"/>
<name>A0A0L0DPL1_THETB</name>
<dbReference type="Pfam" id="PF00814">
    <property type="entry name" value="TsaD"/>
    <property type="match status" value="1"/>
</dbReference>
<dbReference type="STRING" id="461836.A0A0L0DPL1"/>
<dbReference type="SUPFAM" id="SSF53067">
    <property type="entry name" value="Actin-like ATPase domain"/>
    <property type="match status" value="1"/>
</dbReference>
<dbReference type="InterPro" id="IPR000905">
    <property type="entry name" value="Gcp-like_dom"/>
</dbReference>
<keyword evidence="10" id="KW-1185">Reference proteome</keyword>
<comment type="similarity">
    <text evidence="7">Belongs to the KAE1 / TsaD family.</text>
</comment>
<evidence type="ECO:0000256" key="4">
    <source>
        <dbReference type="ARBA" id="ARBA00022723"/>
    </source>
</evidence>
<comment type="subcellular location">
    <subcellularLocation>
        <location evidence="7">Mitochondrion</location>
    </subcellularLocation>
</comment>
<dbReference type="InterPro" id="IPR043129">
    <property type="entry name" value="ATPase_NBD"/>
</dbReference>
<comment type="function">
    <text evidence="7">Required for the formation of a threonylcarbamoyl group on adenosine at position 37 (t(6)A37) in mitochondrial tRNAs that read codons beginning with adenine. Probably involved in the transfer of the threonylcarbamoyl moiety of threonylcarbamoyl-AMP (TC-AMP) to the N6 group of A37. Involved in mitochondrial genome maintenance.</text>
</comment>
<dbReference type="eggNOG" id="KOG2707">
    <property type="taxonomic scope" value="Eukaryota"/>
</dbReference>
<evidence type="ECO:0000256" key="1">
    <source>
        <dbReference type="ARBA" id="ARBA00012156"/>
    </source>
</evidence>
<dbReference type="InterPro" id="IPR017861">
    <property type="entry name" value="KAE1/TsaD"/>
</dbReference>
<dbReference type="GO" id="GO:0046872">
    <property type="term" value="F:metal ion binding"/>
    <property type="evidence" value="ECO:0007669"/>
    <property type="project" value="UniProtKB-KW"/>
</dbReference>
<dbReference type="PANTHER" id="PTHR11735">
    <property type="entry name" value="TRNA N6-ADENOSINE THREONYLCARBAMOYLTRANSFERASE"/>
    <property type="match status" value="1"/>
</dbReference>
<dbReference type="Gene3D" id="3.30.420.40">
    <property type="match status" value="2"/>
</dbReference>
<evidence type="ECO:0000256" key="5">
    <source>
        <dbReference type="ARBA" id="ARBA00023315"/>
    </source>
</evidence>
<evidence type="ECO:0000256" key="2">
    <source>
        <dbReference type="ARBA" id="ARBA00022679"/>
    </source>
</evidence>
<comment type="catalytic activity">
    <reaction evidence="6 7">
        <text>L-threonylcarbamoyladenylate + adenosine(37) in tRNA = N(6)-L-threonylcarbamoyladenosine(37) in tRNA + AMP + H(+)</text>
        <dbReference type="Rhea" id="RHEA:37059"/>
        <dbReference type="Rhea" id="RHEA-COMP:10162"/>
        <dbReference type="Rhea" id="RHEA-COMP:10163"/>
        <dbReference type="ChEBI" id="CHEBI:15378"/>
        <dbReference type="ChEBI" id="CHEBI:73682"/>
        <dbReference type="ChEBI" id="CHEBI:74411"/>
        <dbReference type="ChEBI" id="CHEBI:74418"/>
        <dbReference type="ChEBI" id="CHEBI:456215"/>
        <dbReference type="EC" id="2.3.1.234"/>
    </reaction>
</comment>
<dbReference type="PANTHER" id="PTHR11735:SF6">
    <property type="entry name" value="TRNA N6-ADENOSINE THREONYLCARBAMOYLTRANSFERASE, MITOCHONDRIAL"/>
    <property type="match status" value="1"/>
</dbReference>
<dbReference type="GeneID" id="25568322"/>
<proteinExistence type="inferred from homology"/>
<keyword evidence="3 7" id="KW-0819">tRNA processing</keyword>